<dbReference type="RefSeq" id="WP_011523065.1">
    <property type="nucleotide sequence ID" value="NC_008009.1"/>
</dbReference>
<proteinExistence type="predicted"/>
<name>Q1IPD6_KORVE</name>
<keyword evidence="3" id="KW-1185">Reference proteome</keyword>
<dbReference type="SUPFAM" id="SSF109854">
    <property type="entry name" value="DinB/YfiT-like putative metalloenzymes"/>
    <property type="match status" value="1"/>
</dbReference>
<dbReference type="AlphaFoldDB" id="Q1IPD6"/>
<dbReference type="eggNOG" id="COG2318">
    <property type="taxonomic scope" value="Bacteria"/>
</dbReference>
<evidence type="ECO:0000313" key="3">
    <source>
        <dbReference type="Proteomes" id="UP000002432"/>
    </source>
</evidence>
<dbReference type="EMBL" id="CP000360">
    <property type="protein sequence ID" value="ABF41264.1"/>
    <property type="molecule type" value="Genomic_DNA"/>
</dbReference>
<evidence type="ECO:0000259" key="1">
    <source>
        <dbReference type="Pfam" id="PF12867"/>
    </source>
</evidence>
<reference evidence="2 3" key="1">
    <citation type="journal article" date="2009" name="Appl. Environ. Microbiol.">
        <title>Three genomes from the phylum Acidobacteria provide insight into the lifestyles of these microorganisms in soils.</title>
        <authorList>
            <person name="Ward N.L."/>
            <person name="Challacombe J.F."/>
            <person name="Janssen P.H."/>
            <person name="Henrissat B."/>
            <person name="Coutinho P.M."/>
            <person name="Wu M."/>
            <person name="Xie G."/>
            <person name="Haft D.H."/>
            <person name="Sait M."/>
            <person name="Badger J."/>
            <person name="Barabote R.D."/>
            <person name="Bradley B."/>
            <person name="Brettin T.S."/>
            <person name="Brinkac L.M."/>
            <person name="Bruce D."/>
            <person name="Creasy T."/>
            <person name="Daugherty S.C."/>
            <person name="Davidsen T.M."/>
            <person name="DeBoy R.T."/>
            <person name="Detter J.C."/>
            <person name="Dodson R.J."/>
            <person name="Durkin A.S."/>
            <person name="Ganapathy A."/>
            <person name="Gwinn-Giglio M."/>
            <person name="Han C.S."/>
            <person name="Khouri H."/>
            <person name="Kiss H."/>
            <person name="Kothari S.P."/>
            <person name="Madupu R."/>
            <person name="Nelson K.E."/>
            <person name="Nelson W.C."/>
            <person name="Paulsen I."/>
            <person name="Penn K."/>
            <person name="Ren Q."/>
            <person name="Rosovitz M.J."/>
            <person name="Selengut J.D."/>
            <person name="Shrivastava S."/>
            <person name="Sullivan S.A."/>
            <person name="Tapia R."/>
            <person name="Thompson L.S."/>
            <person name="Watkins K.L."/>
            <person name="Yang Q."/>
            <person name="Yu C."/>
            <person name="Zafar N."/>
            <person name="Zhou L."/>
            <person name="Kuske C.R."/>
        </authorList>
    </citation>
    <scope>NUCLEOTIDE SEQUENCE [LARGE SCALE GENOMIC DNA]</scope>
    <source>
        <strain evidence="2 3">Ellin345</strain>
    </source>
</reference>
<gene>
    <name evidence="2" type="ordered locus">Acid345_2263</name>
</gene>
<dbReference type="Gene3D" id="1.20.120.450">
    <property type="entry name" value="dinb family like domain"/>
    <property type="match status" value="1"/>
</dbReference>
<dbReference type="KEGG" id="aba:Acid345_2263"/>
<dbReference type="OrthoDB" id="9798830at2"/>
<dbReference type="HOGENOM" id="CLU_107587_1_1_0"/>
<dbReference type="STRING" id="204669.Acid345_2263"/>
<accession>Q1IPD6</accession>
<organism evidence="2 3">
    <name type="scientific">Koribacter versatilis (strain Ellin345)</name>
    <dbReference type="NCBI Taxonomy" id="204669"/>
    <lineage>
        <taxon>Bacteria</taxon>
        <taxon>Pseudomonadati</taxon>
        <taxon>Acidobacteriota</taxon>
        <taxon>Terriglobia</taxon>
        <taxon>Terriglobales</taxon>
        <taxon>Candidatus Korobacteraceae</taxon>
        <taxon>Candidatus Korobacter</taxon>
    </lineage>
</organism>
<evidence type="ECO:0000313" key="2">
    <source>
        <dbReference type="EMBL" id="ABF41264.1"/>
    </source>
</evidence>
<dbReference type="Proteomes" id="UP000002432">
    <property type="component" value="Chromosome"/>
</dbReference>
<feature type="domain" description="DinB-like" evidence="1">
    <location>
        <begin position="26"/>
        <end position="147"/>
    </location>
</feature>
<sequence>MSEIPRLQDLLHRMYDGDAFYGDSIVTVLSDIDTAQAFWVPDGASHNIWQILRHMTVWTDIIRQRLTSPTIIEVESNEQNFPMAPAASDAGWQSAQADFKSALDELIAASGSFPEAKLAAGVPERGYTFYMLLHGEAHHALYHLGQISLIKAMYKGVSNRAESA</sequence>
<dbReference type="InterPro" id="IPR034660">
    <property type="entry name" value="DinB/YfiT-like"/>
</dbReference>
<dbReference type="EnsemblBacteria" id="ABF41264">
    <property type="protein sequence ID" value="ABF41264"/>
    <property type="gene ID" value="Acid345_2263"/>
</dbReference>
<dbReference type="Pfam" id="PF12867">
    <property type="entry name" value="DinB_2"/>
    <property type="match status" value="1"/>
</dbReference>
<protein>
    <recommendedName>
        <fullName evidence="1">DinB-like domain-containing protein</fullName>
    </recommendedName>
</protein>
<dbReference type="InterPro" id="IPR024775">
    <property type="entry name" value="DinB-like"/>
</dbReference>